<feature type="domain" description="Tip attachment protein J central straight fiber" evidence="1">
    <location>
        <begin position="223"/>
        <end position="372"/>
    </location>
</feature>
<dbReference type="RefSeq" id="WP_098143199.1">
    <property type="nucleotide sequence ID" value="NZ_PDDV01000013.1"/>
</dbReference>
<protein>
    <recommendedName>
        <fullName evidence="1">Tip attachment protein J central straight fiber domain-containing protein</fullName>
    </recommendedName>
</protein>
<dbReference type="PANTHER" id="PTHR36251:SF2">
    <property type="entry name" value="GIFSY-2 PROPHAGE HOST SPECIFICITY PROTEIN J, PHAGE LAMBDA"/>
    <property type="match status" value="1"/>
</dbReference>
<name>A0A2A7U302_EDWTA</name>
<organism evidence="2 3">
    <name type="scientific">Edwardsiella tarda</name>
    <dbReference type="NCBI Taxonomy" id="636"/>
    <lineage>
        <taxon>Bacteria</taxon>
        <taxon>Pseudomonadati</taxon>
        <taxon>Pseudomonadota</taxon>
        <taxon>Gammaproteobacteria</taxon>
        <taxon>Enterobacterales</taxon>
        <taxon>Hafniaceae</taxon>
        <taxon>Edwardsiella</taxon>
    </lineage>
</organism>
<comment type="caution">
    <text evidence="2">The sequence shown here is derived from an EMBL/GenBank/DDBJ whole genome shotgun (WGS) entry which is preliminary data.</text>
</comment>
<evidence type="ECO:0000259" key="1">
    <source>
        <dbReference type="Pfam" id="PF09327"/>
    </source>
</evidence>
<sequence length="518" mass="55230">MNKRRAFRAGRNLEAVYENIELITGQRGDGQDRAITARDLVALGLARLGRAPGGQFQPLPGVDPGIISRDGVTGGFGQVDFPPLPEALQAHGGFSAVLLEWKIPRYRGHALTEIYRHSEDNLADAVLVATSVSTLYGDPVDPGWQGFYWGRFVNIAGVAGPFNASAGTPAQTSPEIGVVVSLIEREINDSPLISELAAELENGQQALIETGERLTTVDRDGSQAFQALWSQKSRVGEISAGIGIVAGSDAQGNPLSQVAIAANQFFVFDPNNPNDDGTYAFPFVVDGTSGRVIMAKAAIEQATIQILQAQRIVADEVKAGISLSAPQITGAQIFASAITSLGNPPRFALTPDGGLFARQADISGHINATSGRLSRVTIDETCDVKEIRAETIKGDVVKCWVIQNNQTITIDPAPFERVVVIPICIASGRTHEREVRRGRGDSYTVYDYVGSYVDVVIDGTASRLCDQSGDGSSAGQWISSLPAHTMLSVGFRGGHLGDVRPKEGPYYPTSLLVMAFKA</sequence>
<accession>A0A2A7U302</accession>
<dbReference type="InterPro" id="IPR015406">
    <property type="entry name" value="GpJ_CSF"/>
</dbReference>
<dbReference type="AlphaFoldDB" id="A0A2A7U302"/>
<evidence type="ECO:0000313" key="3">
    <source>
        <dbReference type="Proteomes" id="UP000219788"/>
    </source>
</evidence>
<dbReference type="Pfam" id="PF09327">
    <property type="entry name" value="Phage_Tail_Tip"/>
    <property type="match status" value="1"/>
</dbReference>
<dbReference type="PANTHER" id="PTHR36251">
    <property type="entry name" value="FELS-1 PROPHAGE HOST SPECIFICITY PROTEIN-RELATED"/>
    <property type="match status" value="1"/>
</dbReference>
<dbReference type="EMBL" id="PDDV01000013">
    <property type="protein sequence ID" value="PEH72661.1"/>
    <property type="molecule type" value="Genomic_DNA"/>
</dbReference>
<dbReference type="Proteomes" id="UP000219788">
    <property type="component" value="Unassembled WGS sequence"/>
</dbReference>
<proteinExistence type="predicted"/>
<evidence type="ECO:0000313" key="2">
    <source>
        <dbReference type="EMBL" id="PEH72661.1"/>
    </source>
</evidence>
<dbReference type="InterPro" id="IPR053171">
    <property type="entry name" value="Viral_Tip_Attach_Protein"/>
</dbReference>
<dbReference type="OrthoDB" id="5871932at2"/>
<gene>
    <name evidence="2" type="ORF">CRM76_12345</name>
</gene>
<reference evidence="3" key="1">
    <citation type="submission" date="2017-09" db="EMBL/GenBank/DDBJ databases">
        <title>FDA dAtabase for Regulatory Grade micrObial Sequences (FDA-ARGOS): Supporting development and validation of Infectious Disease Dx tests.</title>
        <authorList>
            <person name="Goldberg B."/>
            <person name="Campos J."/>
            <person name="Tallon L."/>
            <person name="Sadzewicz L."/>
            <person name="Ott S."/>
            <person name="Zhao X."/>
            <person name="Nagaraj S."/>
            <person name="Vavikolanu K."/>
            <person name="Aluvathingal J."/>
            <person name="Nadendla S."/>
            <person name="Geyer C."/>
            <person name="Sichtig H."/>
        </authorList>
    </citation>
    <scope>NUCLEOTIDE SEQUENCE [LARGE SCALE GENOMIC DNA]</scope>
    <source>
        <strain evidence="3">FDAARGOS_370</strain>
    </source>
</reference>